<keyword evidence="2" id="KW-1185">Reference proteome</keyword>
<sequence length="91" mass="9948">MSALVKQVRAAVEEMSAALSLWEMRDNTRAQPEVRGAANSAIHSIDAALRHLHELRHTLVGQIRESDDATAGRVDALLARHAAEQAEEAVR</sequence>
<evidence type="ECO:0000313" key="1">
    <source>
        <dbReference type="EMBL" id="OZM75088.1"/>
    </source>
</evidence>
<accession>A0A263DAS5</accession>
<dbReference type="RefSeq" id="WP_094860867.1">
    <property type="nucleotide sequence ID" value="NZ_NKYE01000001.1"/>
</dbReference>
<proteinExistence type="predicted"/>
<dbReference type="EMBL" id="NKYE01000001">
    <property type="protein sequence ID" value="OZM75088.1"/>
    <property type="molecule type" value="Genomic_DNA"/>
</dbReference>
<protein>
    <submittedName>
        <fullName evidence="1">Uncharacterized protein</fullName>
    </submittedName>
</protein>
<reference evidence="1 2" key="1">
    <citation type="submission" date="2017-07" db="EMBL/GenBank/DDBJ databases">
        <title>Amycolatopsis antarcticus sp. nov., isolated from the surface of an Antarcticus brown macroalga.</title>
        <authorList>
            <person name="Wang J."/>
            <person name="Leiva S."/>
            <person name="Huang J."/>
            <person name="Huang Y."/>
        </authorList>
    </citation>
    <scope>NUCLEOTIDE SEQUENCE [LARGE SCALE GENOMIC DNA]</scope>
    <source>
        <strain evidence="1 2">AU-G6</strain>
    </source>
</reference>
<gene>
    <name evidence="1" type="ORF">CFN78_02625</name>
</gene>
<dbReference type="OrthoDB" id="3707727at2"/>
<name>A0A263DAS5_9PSEU</name>
<dbReference type="AlphaFoldDB" id="A0A263DAS5"/>
<dbReference type="InParanoid" id="A0A263DAS5"/>
<organism evidence="1 2">
    <name type="scientific">Amycolatopsis antarctica</name>
    <dbReference type="NCBI Taxonomy" id="1854586"/>
    <lineage>
        <taxon>Bacteria</taxon>
        <taxon>Bacillati</taxon>
        <taxon>Actinomycetota</taxon>
        <taxon>Actinomycetes</taxon>
        <taxon>Pseudonocardiales</taxon>
        <taxon>Pseudonocardiaceae</taxon>
        <taxon>Amycolatopsis</taxon>
    </lineage>
</organism>
<comment type="caution">
    <text evidence="1">The sequence shown here is derived from an EMBL/GenBank/DDBJ whole genome shotgun (WGS) entry which is preliminary data.</text>
</comment>
<evidence type="ECO:0000313" key="2">
    <source>
        <dbReference type="Proteomes" id="UP000242444"/>
    </source>
</evidence>
<dbReference type="Proteomes" id="UP000242444">
    <property type="component" value="Unassembled WGS sequence"/>
</dbReference>